<dbReference type="EMBL" id="LJQC01000013">
    <property type="protein sequence ID" value="KPX11843.1"/>
    <property type="molecule type" value="Genomic_DNA"/>
</dbReference>
<dbReference type="PATRIC" id="fig|317659.3.peg.683"/>
<comment type="caution">
    <text evidence="2">The sequence shown here is derived from an EMBL/GenBank/DDBJ whole genome shotgun (WGS) entry which is preliminary data.</text>
</comment>
<organism evidence="2 3">
    <name type="scientific">Pseudomonas syringae pv. coryli</name>
    <dbReference type="NCBI Taxonomy" id="317659"/>
    <lineage>
        <taxon>Bacteria</taxon>
        <taxon>Pseudomonadati</taxon>
        <taxon>Pseudomonadota</taxon>
        <taxon>Gammaproteobacteria</taxon>
        <taxon>Pseudomonadales</taxon>
        <taxon>Pseudomonadaceae</taxon>
        <taxon>Pseudomonas</taxon>
    </lineage>
</organism>
<dbReference type="AlphaFoldDB" id="A0A0P9P1W8"/>
<protein>
    <submittedName>
        <fullName evidence="2">Uncharacterized protein</fullName>
    </submittedName>
</protein>
<name>A0A0P9P1W8_9PSED</name>
<evidence type="ECO:0000313" key="2">
    <source>
        <dbReference type="EMBL" id="KPX11843.1"/>
    </source>
</evidence>
<accession>A0A0P9P1W8</accession>
<evidence type="ECO:0000256" key="1">
    <source>
        <dbReference type="SAM" id="MobiDB-lite"/>
    </source>
</evidence>
<dbReference type="RefSeq" id="WP_046235170.1">
    <property type="nucleotide sequence ID" value="NZ_LJQC01000013.1"/>
</dbReference>
<evidence type="ECO:0000313" key="3">
    <source>
        <dbReference type="Proteomes" id="UP000051335"/>
    </source>
</evidence>
<gene>
    <name evidence="2" type="ORF">ALO75_00328</name>
</gene>
<sequence length="117" mass="11980">MKIRTLWGFEGNAAKLGAESDRVRAGVVFAEADDEYAHVLIGKGLAVEVGGSAPKENKQVSAAEKKAAAEKAAAEKAAAEKAAAEKAQAEKAQAEKDAAEKAAAEKEAAEKAAKEAS</sequence>
<dbReference type="Proteomes" id="UP000051335">
    <property type="component" value="Unassembled WGS sequence"/>
</dbReference>
<keyword evidence="3" id="KW-1185">Reference proteome</keyword>
<proteinExistence type="predicted"/>
<reference evidence="2 3" key="1">
    <citation type="submission" date="2015-09" db="EMBL/GenBank/DDBJ databases">
        <title>Genome announcement of multiple Pseudomonas syringae strains.</title>
        <authorList>
            <person name="Thakur S."/>
            <person name="Wang P.W."/>
            <person name="Gong Y."/>
            <person name="Weir B.S."/>
            <person name="Guttman D.S."/>
        </authorList>
    </citation>
    <scope>NUCLEOTIDE SEQUENCE [LARGE SCALE GENOMIC DNA]</scope>
    <source>
        <strain evidence="2 3">ICMP17001</strain>
    </source>
</reference>
<feature type="region of interest" description="Disordered" evidence="1">
    <location>
        <begin position="84"/>
        <end position="117"/>
    </location>
</feature>